<gene>
    <name evidence="2" type="ORF">ACFSKK_14935</name>
</gene>
<evidence type="ECO:0000313" key="2">
    <source>
        <dbReference type="EMBL" id="MFD2214983.1"/>
    </source>
</evidence>
<evidence type="ECO:0008006" key="4">
    <source>
        <dbReference type="Google" id="ProtNLM"/>
    </source>
</evidence>
<keyword evidence="1" id="KW-0812">Transmembrane</keyword>
<proteinExistence type="predicted"/>
<feature type="transmembrane region" description="Helical" evidence="1">
    <location>
        <begin position="32"/>
        <end position="51"/>
    </location>
</feature>
<keyword evidence="1" id="KW-0472">Membrane</keyword>
<evidence type="ECO:0000256" key="1">
    <source>
        <dbReference type="SAM" id="Phobius"/>
    </source>
</evidence>
<name>A0ABW5BYG0_9BACI</name>
<protein>
    <recommendedName>
        <fullName evidence="4">SMODS-associating 2TM beta-strand rich effector domain-containing protein</fullName>
    </recommendedName>
</protein>
<keyword evidence="3" id="KW-1185">Reference proteome</keyword>
<reference evidence="3" key="1">
    <citation type="journal article" date="2019" name="Int. J. Syst. Evol. Microbiol.">
        <title>The Global Catalogue of Microorganisms (GCM) 10K type strain sequencing project: providing services to taxonomists for standard genome sequencing and annotation.</title>
        <authorList>
            <consortium name="The Broad Institute Genomics Platform"/>
            <consortium name="The Broad Institute Genome Sequencing Center for Infectious Disease"/>
            <person name="Wu L."/>
            <person name="Ma J."/>
        </authorList>
    </citation>
    <scope>NUCLEOTIDE SEQUENCE [LARGE SCALE GENOMIC DNA]</scope>
    <source>
        <strain evidence="3">CGMCC 1.15474</strain>
    </source>
</reference>
<evidence type="ECO:0000313" key="3">
    <source>
        <dbReference type="Proteomes" id="UP001597318"/>
    </source>
</evidence>
<sequence length="188" mass="21751">MRSVRYFISALLIAVGLCMLLIDMVFPTTDGTLFNVWSRCLFFGLLLSIGIDKIGEYLRVKEFKEKLNEDPIITTRVSLQGIDGLKGTMGLTEDSLVFISNKDSYKFNFNNIIGYHYGSEGTGYYVSNEMGTFQYLKEQLSIMVESEGQKSEYKFYFKDRFEGRNKKIVKLLKQKCNFDNHINKFKVI</sequence>
<comment type="caution">
    <text evidence="2">The sequence shown here is derived from an EMBL/GenBank/DDBJ whole genome shotgun (WGS) entry which is preliminary data.</text>
</comment>
<keyword evidence="1" id="KW-1133">Transmembrane helix</keyword>
<organism evidence="2 3">
    <name type="scientific">Metabacillus endolithicus</name>
    <dbReference type="NCBI Taxonomy" id="1535204"/>
    <lineage>
        <taxon>Bacteria</taxon>
        <taxon>Bacillati</taxon>
        <taxon>Bacillota</taxon>
        <taxon>Bacilli</taxon>
        <taxon>Bacillales</taxon>
        <taxon>Bacillaceae</taxon>
        <taxon>Metabacillus</taxon>
    </lineage>
</organism>
<dbReference type="Proteomes" id="UP001597318">
    <property type="component" value="Unassembled WGS sequence"/>
</dbReference>
<dbReference type="RefSeq" id="WP_247346516.1">
    <property type="nucleotide sequence ID" value="NZ_CP095550.1"/>
</dbReference>
<accession>A0ABW5BYG0</accession>
<dbReference type="EMBL" id="JBHUIK010000003">
    <property type="protein sequence ID" value="MFD2214983.1"/>
    <property type="molecule type" value="Genomic_DNA"/>
</dbReference>
<feature type="transmembrane region" description="Helical" evidence="1">
    <location>
        <begin position="7"/>
        <end position="26"/>
    </location>
</feature>